<comment type="caution">
    <text evidence="2">The sequence shown here is derived from an EMBL/GenBank/DDBJ whole genome shotgun (WGS) entry which is preliminary data.</text>
</comment>
<accession>A0A176W9U4</accession>
<organism evidence="2 3">
    <name type="scientific">Marchantia polymorpha subsp. ruderalis</name>
    <dbReference type="NCBI Taxonomy" id="1480154"/>
    <lineage>
        <taxon>Eukaryota</taxon>
        <taxon>Viridiplantae</taxon>
        <taxon>Streptophyta</taxon>
        <taxon>Embryophyta</taxon>
        <taxon>Marchantiophyta</taxon>
        <taxon>Marchantiopsida</taxon>
        <taxon>Marchantiidae</taxon>
        <taxon>Marchantiales</taxon>
        <taxon>Marchantiaceae</taxon>
        <taxon>Marchantia</taxon>
    </lineage>
</organism>
<reference evidence="2" key="1">
    <citation type="submission" date="2016-03" db="EMBL/GenBank/DDBJ databases">
        <title>Mechanisms controlling the formation of the plant cell surface in tip-growing cells are functionally conserved among land plants.</title>
        <authorList>
            <person name="Honkanen S."/>
            <person name="Jones V.A."/>
            <person name="Morieri G."/>
            <person name="Champion C."/>
            <person name="Hetherington A.J."/>
            <person name="Kelly S."/>
            <person name="Saint-Marcoux D."/>
            <person name="Proust H."/>
            <person name="Prescott H."/>
            <person name="Dolan L."/>
        </authorList>
    </citation>
    <scope>NUCLEOTIDE SEQUENCE [LARGE SCALE GENOMIC DNA]</scope>
    <source>
        <tissue evidence="2">Whole gametophyte</tissue>
    </source>
</reference>
<protein>
    <submittedName>
        <fullName evidence="2">Uncharacterized protein</fullName>
    </submittedName>
</protein>
<keyword evidence="1" id="KW-1133">Transmembrane helix</keyword>
<name>A0A176W9U4_MARPO</name>
<dbReference type="AlphaFoldDB" id="A0A176W9U4"/>
<keyword evidence="1" id="KW-0812">Transmembrane</keyword>
<evidence type="ECO:0000313" key="2">
    <source>
        <dbReference type="EMBL" id="OAE29794.1"/>
    </source>
</evidence>
<keyword evidence="1" id="KW-0472">Membrane</keyword>
<evidence type="ECO:0000256" key="1">
    <source>
        <dbReference type="SAM" id="Phobius"/>
    </source>
</evidence>
<feature type="transmembrane region" description="Helical" evidence="1">
    <location>
        <begin position="46"/>
        <end position="70"/>
    </location>
</feature>
<dbReference type="EMBL" id="LVLJ01001412">
    <property type="protein sequence ID" value="OAE29794.1"/>
    <property type="molecule type" value="Genomic_DNA"/>
</dbReference>
<feature type="transmembrane region" description="Helical" evidence="1">
    <location>
        <begin position="76"/>
        <end position="95"/>
    </location>
</feature>
<proteinExistence type="predicted"/>
<dbReference type="Proteomes" id="UP000077202">
    <property type="component" value="Unassembled WGS sequence"/>
</dbReference>
<evidence type="ECO:0000313" key="3">
    <source>
        <dbReference type="Proteomes" id="UP000077202"/>
    </source>
</evidence>
<gene>
    <name evidence="2" type="ORF">AXG93_1513s1200</name>
</gene>
<keyword evidence="3" id="KW-1185">Reference proteome</keyword>
<sequence>MDVMFVLWSIDVACSKYRACLAKAYTDFTKTYYSINRQALWKPLQLYVVHLKLIALLKDLYTCTFATVWMDRALDARFLDIAGVMQMIWFCLRMIRLAVMMKVMDVIASKFGMMINASKT</sequence>